<dbReference type="EMBL" id="GDHF01011765">
    <property type="protein sequence ID" value="JAI40549.1"/>
    <property type="molecule type" value="Transcribed_RNA"/>
</dbReference>
<proteinExistence type="inferred from homology"/>
<dbReference type="InterPro" id="IPR013120">
    <property type="entry name" value="FAR_NAD-bd"/>
</dbReference>
<keyword evidence="1" id="KW-0444">Lipid biosynthesis</keyword>
<comment type="function">
    <text evidence="1">Catalyzes the reduction of fatty acyl-CoA to fatty alcohols.</text>
</comment>
<evidence type="ECO:0000256" key="1">
    <source>
        <dbReference type="RuleBase" id="RU363097"/>
    </source>
</evidence>
<dbReference type="GO" id="GO:0005777">
    <property type="term" value="C:peroxisome"/>
    <property type="evidence" value="ECO:0007669"/>
    <property type="project" value="TreeGrafter"/>
</dbReference>
<dbReference type="Gene3D" id="3.40.50.720">
    <property type="entry name" value="NAD(P)-binding Rossmann-like Domain"/>
    <property type="match status" value="1"/>
</dbReference>
<dbReference type="CDD" id="cd05236">
    <property type="entry name" value="FAR-N_SDR_e"/>
    <property type="match status" value="1"/>
</dbReference>
<dbReference type="EMBL" id="GDHF01023408">
    <property type="protein sequence ID" value="JAI28906.1"/>
    <property type="molecule type" value="Transcribed_RNA"/>
</dbReference>
<dbReference type="PANTHER" id="PTHR11011">
    <property type="entry name" value="MALE STERILITY PROTEIN 2-RELATED"/>
    <property type="match status" value="1"/>
</dbReference>
<keyword evidence="1" id="KW-0560">Oxidoreductase</keyword>
<gene>
    <name evidence="4" type="primary">far1_2</name>
    <name evidence="3" type="synonym">far1_1</name>
    <name evidence="5" type="synonym">far1_3</name>
    <name evidence="5" type="ORF">c1_g3_i3</name>
    <name evidence="3" type="ORF">c1_g3_i6</name>
    <name evidence="4" type="ORF">c1_g3_i8</name>
</gene>
<reference evidence="4" key="1">
    <citation type="submission" date="2015-06" db="EMBL/GenBank/DDBJ databases">
        <authorList>
            <person name="Hoefler B.C."/>
            <person name="Straight P.D."/>
        </authorList>
    </citation>
    <scope>NUCLEOTIDE SEQUENCE</scope>
</reference>
<dbReference type="OrthoDB" id="429813at2759"/>
<dbReference type="EMBL" id="GDHF01015821">
    <property type="protein sequence ID" value="JAI36493.1"/>
    <property type="molecule type" value="Transcribed_RNA"/>
</dbReference>
<dbReference type="InterPro" id="IPR036291">
    <property type="entry name" value="NAD(P)-bd_dom_sf"/>
</dbReference>
<dbReference type="AlphaFoldDB" id="A0A0K8VC87"/>
<dbReference type="InterPro" id="IPR026055">
    <property type="entry name" value="FAR"/>
</dbReference>
<evidence type="ECO:0000313" key="5">
    <source>
        <dbReference type="EMBL" id="JAI40549.1"/>
    </source>
</evidence>
<name>A0A0K8VC87_BACLA</name>
<evidence type="ECO:0000313" key="4">
    <source>
        <dbReference type="EMBL" id="JAI36493.1"/>
    </source>
</evidence>
<dbReference type="EC" id="1.2.1.84" evidence="1"/>
<keyword evidence="1" id="KW-0521">NADP</keyword>
<dbReference type="Pfam" id="PF07993">
    <property type="entry name" value="NAD_binding_4"/>
    <property type="match status" value="1"/>
</dbReference>
<protein>
    <recommendedName>
        <fullName evidence="1">Fatty acyl-CoA reductase</fullName>
        <ecNumber evidence="1">1.2.1.84</ecNumber>
    </recommendedName>
</protein>
<accession>A0A0K8VC87</accession>
<keyword evidence="1" id="KW-0443">Lipid metabolism</keyword>
<dbReference type="GO" id="GO:0080019">
    <property type="term" value="F:alcohol-forming very long-chain fatty acyl-CoA reductase activity"/>
    <property type="evidence" value="ECO:0007669"/>
    <property type="project" value="InterPro"/>
</dbReference>
<dbReference type="SUPFAM" id="SSF51735">
    <property type="entry name" value="NAD(P)-binding Rossmann-fold domains"/>
    <property type="match status" value="1"/>
</dbReference>
<dbReference type="GO" id="GO:0035336">
    <property type="term" value="P:long-chain fatty-acyl-CoA metabolic process"/>
    <property type="evidence" value="ECO:0007669"/>
    <property type="project" value="TreeGrafter"/>
</dbReference>
<feature type="domain" description="Thioester reductase (TE)" evidence="2">
    <location>
        <begin position="26"/>
        <end position="242"/>
    </location>
</feature>
<evidence type="ECO:0000313" key="3">
    <source>
        <dbReference type="EMBL" id="JAI28906.1"/>
    </source>
</evidence>
<sequence length="273" mass="30971">MELLTTVEQCEKSQIAQWYAGKNILITGATGFMGKVLVEKLLRSCPEVKRIYLLIRSKKGVDPLIRKDQFFKCVIFNKILKENPEIANKIQVIKGDVLEKNLGLSANDTNVLVSNVEVIFHCAANVRFDQPLRPMVQMNVVGTLKLLQLAEKMANLQVIIHVSTSYCQCNESVLEERAYPAPQNPYDVIKMVEEMSDEALLEITPRLLNGLPNTYAYSKALTEDLICRYEKNLPIIITRPSIGKIFAIFFKVVRSDIRINDSVTLNNNFYDAN</sequence>
<evidence type="ECO:0000259" key="2">
    <source>
        <dbReference type="Pfam" id="PF07993"/>
    </source>
</evidence>
<comment type="similarity">
    <text evidence="1">Belongs to the fatty acyl-CoA reductase family.</text>
</comment>
<dbReference type="GO" id="GO:0102965">
    <property type="term" value="F:alcohol-forming long-chain fatty acyl-CoA reductase activity"/>
    <property type="evidence" value="ECO:0007669"/>
    <property type="project" value="UniProtKB-EC"/>
</dbReference>
<organism evidence="4">
    <name type="scientific">Bactrocera latifrons</name>
    <name type="common">Malaysian fruit fly</name>
    <name type="synonym">Chaetodacus latifrons</name>
    <dbReference type="NCBI Taxonomy" id="174628"/>
    <lineage>
        <taxon>Eukaryota</taxon>
        <taxon>Metazoa</taxon>
        <taxon>Ecdysozoa</taxon>
        <taxon>Arthropoda</taxon>
        <taxon>Hexapoda</taxon>
        <taxon>Insecta</taxon>
        <taxon>Pterygota</taxon>
        <taxon>Neoptera</taxon>
        <taxon>Endopterygota</taxon>
        <taxon>Diptera</taxon>
        <taxon>Brachycera</taxon>
        <taxon>Muscomorpha</taxon>
        <taxon>Tephritoidea</taxon>
        <taxon>Tephritidae</taxon>
        <taxon>Bactrocera</taxon>
        <taxon>Bactrocera</taxon>
    </lineage>
</organism>
<dbReference type="PANTHER" id="PTHR11011:SF118">
    <property type="entry name" value="FATTY ACYL-COA REDUCTASE"/>
    <property type="match status" value="1"/>
</dbReference>
<comment type="catalytic activity">
    <reaction evidence="1">
        <text>a long-chain fatty acyl-CoA + 2 NADPH + 2 H(+) = a long-chain primary fatty alcohol + 2 NADP(+) + CoA</text>
        <dbReference type="Rhea" id="RHEA:52716"/>
        <dbReference type="ChEBI" id="CHEBI:15378"/>
        <dbReference type="ChEBI" id="CHEBI:57287"/>
        <dbReference type="ChEBI" id="CHEBI:57783"/>
        <dbReference type="ChEBI" id="CHEBI:58349"/>
        <dbReference type="ChEBI" id="CHEBI:77396"/>
        <dbReference type="ChEBI" id="CHEBI:83139"/>
        <dbReference type="EC" id="1.2.1.84"/>
    </reaction>
</comment>